<name>A0A9W4SBJ6_9GLOM</name>
<dbReference type="Pfam" id="PF07714">
    <property type="entry name" value="PK_Tyr_Ser-Thr"/>
    <property type="match status" value="1"/>
</dbReference>
<dbReference type="InterPro" id="IPR051681">
    <property type="entry name" value="Ser/Thr_Kinases-Pseudokinases"/>
</dbReference>
<evidence type="ECO:0000256" key="1">
    <source>
        <dbReference type="ARBA" id="ARBA00022679"/>
    </source>
</evidence>
<dbReference type="Pfam" id="PF08238">
    <property type="entry name" value="Sel1"/>
    <property type="match status" value="2"/>
</dbReference>
<evidence type="ECO:0000256" key="2">
    <source>
        <dbReference type="ARBA" id="ARBA00022741"/>
    </source>
</evidence>
<dbReference type="Gene3D" id="1.25.40.10">
    <property type="entry name" value="Tetratricopeptide repeat domain"/>
    <property type="match status" value="1"/>
</dbReference>
<dbReference type="InterPro" id="IPR011990">
    <property type="entry name" value="TPR-like_helical_dom_sf"/>
</dbReference>
<dbReference type="SMART" id="SM00220">
    <property type="entry name" value="S_TKc"/>
    <property type="match status" value="1"/>
</dbReference>
<evidence type="ECO:0000313" key="6">
    <source>
        <dbReference type="EMBL" id="CAI2162455.1"/>
    </source>
</evidence>
<dbReference type="EMBL" id="CAMKVN010000037">
    <property type="protein sequence ID" value="CAI2162455.1"/>
    <property type="molecule type" value="Genomic_DNA"/>
</dbReference>
<accession>A0A9W4SBJ6</accession>
<dbReference type="GO" id="GO:0005737">
    <property type="term" value="C:cytoplasm"/>
    <property type="evidence" value="ECO:0007669"/>
    <property type="project" value="TreeGrafter"/>
</dbReference>
<dbReference type="GO" id="GO:0005524">
    <property type="term" value="F:ATP binding"/>
    <property type="evidence" value="ECO:0007669"/>
    <property type="project" value="UniProtKB-KW"/>
</dbReference>
<gene>
    <name evidence="6" type="ORF">FWILDA_LOCUS567</name>
</gene>
<dbReference type="SUPFAM" id="SSF56112">
    <property type="entry name" value="Protein kinase-like (PK-like)"/>
    <property type="match status" value="1"/>
</dbReference>
<dbReference type="Proteomes" id="UP001153678">
    <property type="component" value="Unassembled WGS sequence"/>
</dbReference>
<dbReference type="InterPro" id="IPR059179">
    <property type="entry name" value="MLKL-like_MCAfunc"/>
</dbReference>
<dbReference type="Gene3D" id="1.20.930.20">
    <property type="entry name" value="Adaptor protein Cbl, N-terminal domain"/>
    <property type="match status" value="1"/>
</dbReference>
<dbReference type="PROSITE" id="PS00109">
    <property type="entry name" value="PROTEIN_KINASE_TYR"/>
    <property type="match status" value="1"/>
</dbReference>
<keyword evidence="2" id="KW-0547">Nucleotide-binding</keyword>
<keyword evidence="4" id="KW-0067">ATP-binding</keyword>
<evidence type="ECO:0000256" key="4">
    <source>
        <dbReference type="ARBA" id="ARBA00022840"/>
    </source>
</evidence>
<dbReference type="GO" id="GO:0007166">
    <property type="term" value="P:cell surface receptor signaling pathway"/>
    <property type="evidence" value="ECO:0007669"/>
    <property type="project" value="InterPro"/>
</dbReference>
<keyword evidence="7" id="KW-1185">Reference proteome</keyword>
<dbReference type="InterPro" id="IPR006597">
    <property type="entry name" value="Sel1-like"/>
</dbReference>
<dbReference type="AlphaFoldDB" id="A0A9W4SBJ6"/>
<dbReference type="InterPro" id="IPR008266">
    <property type="entry name" value="Tyr_kinase_AS"/>
</dbReference>
<evidence type="ECO:0000256" key="3">
    <source>
        <dbReference type="ARBA" id="ARBA00022777"/>
    </source>
</evidence>
<dbReference type="CDD" id="cd21037">
    <property type="entry name" value="MLKL_NTD"/>
    <property type="match status" value="1"/>
</dbReference>
<dbReference type="SUPFAM" id="SSF81901">
    <property type="entry name" value="HCP-like"/>
    <property type="match status" value="1"/>
</dbReference>
<reference evidence="6" key="1">
    <citation type="submission" date="2022-08" db="EMBL/GenBank/DDBJ databases">
        <authorList>
            <person name="Kallberg Y."/>
            <person name="Tangrot J."/>
            <person name="Rosling A."/>
        </authorList>
    </citation>
    <scope>NUCLEOTIDE SEQUENCE</scope>
    <source>
        <strain evidence="6">Wild A</strain>
    </source>
</reference>
<organism evidence="6 7">
    <name type="scientific">Funneliformis geosporum</name>
    <dbReference type="NCBI Taxonomy" id="1117311"/>
    <lineage>
        <taxon>Eukaryota</taxon>
        <taxon>Fungi</taxon>
        <taxon>Fungi incertae sedis</taxon>
        <taxon>Mucoromycota</taxon>
        <taxon>Glomeromycotina</taxon>
        <taxon>Glomeromycetes</taxon>
        <taxon>Glomerales</taxon>
        <taxon>Glomeraceae</taxon>
        <taxon>Funneliformis</taxon>
    </lineage>
</organism>
<dbReference type="InterPro" id="IPR001245">
    <property type="entry name" value="Ser-Thr/Tyr_kinase_cat_dom"/>
</dbReference>
<dbReference type="InterPro" id="IPR011009">
    <property type="entry name" value="Kinase-like_dom_sf"/>
</dbReference>
<evidence type="ECO:0000313" key="7">
    <source>
        <dbReference type="Proteomes" id="UP001153678"/>
    </source>
</evidence>
<evidence type="ECO:0000259" key="5">
    <source>
        <dbReference type="PROSITE" id="PS50011"/>
    </source>
</evidence>
<dbReference type="GO" id="GO:0004674">
    <property type="term" value="F:protein serine/threonine kinase activity"/>
    <property type="evidence" value="ECO:0007669"/>
    <property type="project" value="TreeGrafter"/>
</dbReference>
<sequence length="702" mass="81067">MMQESVSNQFNLENVNVAIKNVTDLTGATMGVIGASKVSDSILPFTPLISEISSIVSDIIDFYQTAEHNKRICGSLLSRATAAETAVKNLEIRRFENESLFKSKEYYKNFQRLVIIINKIKKFIEEISQIKGLRKFLAAYNIEKEFLDLTNEFDGLMRILNFSIAISNQIQLEEDRKILRHDVKEMNKYIQDIEGGIASEISGINAKLDDITQWNIAWQRKLLSRNDDVIADATIPISEFYDPLEKVKRGTNVSKRLRKGEEVALKKRFFDKEEKEHINDILSQVIILKKLKESRYIVKFYGFIKEEELMYMVTEWCEYGNLKEYYTHFGPLDWHERSQIAVDISRGLTFLHTVSILHHDIRSENILITNHRCAKLANFTLSRGFRDFSTHIKATLDNVRWMAPEKLRDHKNPYTAKCEIYSFGMVLWEIAEEKLPFQMENDIVKIKKLVVEQRYRPSFSLGVPIEWSKIANKAMQDSPIARPPLKDIFMTLNSIYQIYKPRKTPTASPVCYPLQLDLPDPDDLELSLDLSEFEVVTMSVKEATVEHRKKNGDRLNSWKAFCQHAEFGDTLAKYWKGYYLYYDICPVDDPEDTIAKQLRLKQSIEYFKEAADFGLAEAQLRYGHCLWSGEAVKKNIKEAIKYFQMSADNGNHTAMYNIGNILYNGIGVNKDEENGSNYLRLAALSHQPKAVAMCKSKSIKLA</sequence>
<keyword evidence="1" id="KW-0808">Transferase</keyword>
<dbReference type="OrthoDB" id="2384430at2759"/>
<proteinExistence type="predicted"/>
<dbReference type="Gene3D" id="1.10.510.10">
    <property type="entry name" value="Transferase(Phosphotransferase) domain 1"/>
    <property type="match status" value="1"/>
</dbReference>
<dbReference type="PANTHER" id="PTHR44329">
    <property type="entry name" value="SERINE/THREONINE-PROTEIN KINASE TNNI3K-RELATED"/>
    <property type="match status" value="1"/>
</dbReference>
<dbReference type="InterPro" id="IPR036537">
    <property type="entry name" value="Adaptor_Cbl_N_dom_sf"/>
</dbReference>
<dbReference type="SMART" id="SM00671">
    <property type="entry name" value="SEL1"/>
    <property type="match status" value="2"/>
</dbReference>
<keyword evidence="3" id="KW-0418">Kinase</keyword>
<protein>
    <submittedName>
        <fullName evidence="6">8519_t:CDS:1</fullName>
    </submittedName>
</protein>
<feature type="domain" description="Protein kinase" evidence="5">
    <location>
        <begin position="241"/>
        <end position="496"/>
    </location>
</feature>
<dbReference type="PROSITE" id="PS50011">
    <property type="entry name" value="PROTEIN_KINASE_DOM"/>
    <property type="match status" value="1"/>
</dbReference>
<comment type="caution">
    <text evidence="6">The sequence shown here is derived from an EMBL/GenBank/DDBJ whole genome shotgun (WGS) entry which is preliminary data.</text>
</comment>
<dbReference type="InterPro" id="IPR000719">
    <property type="entry name" value="Prot_kinase_dom"/>
</dbReference>
<dbReference type="PANTHER" id="PTHR44329:SF288">
    <property type="entry name" value="MITOGEN-ACTIVATED PROTEIN KINASE KINASE KINASE 20"/>
    <property type="match status" value="1"/>
</dbReference>